<dbReference type="OrthoDB" id="9127144at2"/>
<proteinExistence type="predicted"/>
<dbReference type="STRING" id="398512.Bccel_0336"/>
<dbReference type="CDD" id="cd04301">
    <property type="entry name" value="NAT_SF"/>
    <property type="match status" value="1"/>
</dbReference>
<name>A0A0L6JH77_9FIRM</name>
<dbReference type="EMBL" id="LGTC01000001">
    <property type="protein sequence ID" value="KNY25079.1"/>
    <property type="molecule type" value="Genomic_DNA"/>
</dbReference>
<dbReference type="PROSITE" id="PS51186">
    <property type="entry name" value="GNAT"/>
    <property type="match status" value="1"/>
</dbReference>
<dbReference type="eggNOG" id="COG1670">
    <property type="taxonomic scope" value="Bacteria"/>
</dbReference>
<gene>
    <name evidence="2" type="ORF">Bccel_0336</name>
</gene>
<dbReference type="InterPro" id="IPR000182">
    <property type="entry name" value="GNAT_dom"/>
</dbReference>
<dbReference type="Pfam" id="PF13420">
    <property type="entry name" value="Acetyltransf_4"/>
    <property type="match status" value="1"/>
</dbReference>
<protein>
    <recommendedName>
        <fullName evidence="1">N-acetyltransferase domain-containing protein</fullName>
    </recommendedName>
</protein>
<reference evidence="3" key="1">
    <citation type="submission" date="2015-07" db="EMBL/GenBank/DDBJ databases">
        <title>Near-Complete Genome Sequence of the Cellulolytic Bacterium Bacteroides (Pseudobacteroides) cellulosolvens ATCC 35603.</title>
        <authorList>
            <person name="Dassa B."/>
            <person name="Utturkar S.M."/>
            <person name="Klingeman D.M."/>
            <person name="Hurt R.A."/>
            <person name="Keller M."/>
            <person name="Xu J."/>
            <person name="Reddy Y.H.K."/>
            <person name="Borovok I."/>
            <person name="Grinberg I.R."/>
            <person name="Lamed R."/>
            <person name="Zhivin O."/>
            <person name="Bayer E.A."/>
            <person name="Brown S.D."/>
        </authorList>
    </citation>
    <scope>NUCLEOTIDE SEQUENCE [LARGE SCALE GENOMIC DNA]</scope>
    <source>
        <strain evidence="3">DSM 2933</strain>
    </source>
</reference>
<evidence type="ECO:0000313" key="3">
    <source>
        <dbReference type="Proteomes" id="UP000036923"/>
    </source>
</evidence>
<feature type="domain" description="N-acetyltransferase" evidence="1">
    <location>
        <begin position="11"/>
        <end position="174"/>
    </location>
</feature>
<keyword evidence="3" id="KW-1185">Reference proteome</keyword>
<organism evidence="2 3">
    <name type="scientific">Pseudobacteroides cellulosolvens ATCC 35603 = DSM 2933</name>
    <dbReference type="NCBI Taxonomy" id="398512"/>
    <lineage>
        <taxon>Bacteria</taxon>
        <taxon>Bacillati</taxon>
        <taxon>Bacillota</taxon>
        <taxon>Clostridia</taxon>
        <taxon>Eubacteriales</taxon>
        <taxon>Oscillospiraceae</taxon>
        <taxon>Pseudobacteroides</taxon>
    </lineage>
</organism>
<dbReference type="GO" id="GO:0016747">
    <property type="term" value="F:acyltransferase activity, transferring groups other than amino-acyl groups"/>
    <property type="evidence" value="ECO:0007669"/>
    <property type="project" value="InterPro"/>
</dbReference>
<dbReference type="AlphaFoldDB" id="A0A0L6JH77"/>
<evidence type="ECO:0000313" key="2">
    <source>
        <dbReference type="EMBL" id="KNY25079.1"/>
    </source>
</evidence>
<dbReference type="Gene3D" id="3.40.630.30">
    <property type="match status" value="1"/>
</dbReference>
<sequence>MLSMNIRGEYVYLRDISFDDLEKILTWYSKVEHFKYATGRDMPVEISDLVSIYEESVKSESEFFAGIYKKKDSEMIGIIKGKLEIQNKRKVFVRMVVIDQQYQRKGYGRETINLGLSYLKNCKNVSEAYLAVIEENVKGRCFWKALGFNMYIRKKKCVKISNKQCNVIIMKKNL</sequence>
<dbReference type="PANTHER" id="PTHR43415:SF3">
    <property type="entry name" value="GNAT-FAMILY ACETYLTRANSFERASE"/>
    <property type="match status" value="1"/>
</dbReference>
<dbReference type="SUPFAM" id="SSF55729">
    <property type="entry name" value="Acyl-CoA N-acyltransferases (Nat)"/>
    <property type="match status" value="1"/>
</dbReference>
<dbReference type="Proteomes" id="UP000036923">
    <property type="component" value="Unassembled WGS sequence"/>
</dbReference>
<dbReference type="RefSeq" id="WP_036946240.1">
    <property type="nucleotide sequence ID" value="NZ_KN050763.1"/>
</dbReference>
<evidence type="ECO:0000259" key="1">
    <source>
        <dbReference type="PROSITE" id="PS51186"/>
    </source>
</evidence>
<comment type="caution">
    <text evidence="2">The sequence shown here is derived from an EMBL/GenBank/DDBJ whole genome shotgun (WGS) entry which is preliminary data.</text>
</comment>
<accession>A0A0L6JH77</accession>
<dbReference type="InterPro" id="IPR016181">
    <property type="entry name" value="Acyl_CoA_acyltransferase"/>
</dbReference>
<dbReference type="PANTHER" id="PTHR43415">
    <property type="entry name" value="SPERMIDINE N(1)-ACETYLTRANSFERASE"/>
    <property type="match status" value="1"/>
</dbReference>